<evidence type="ECO:0000256" key="1">
    <source>
        <dbReference type="ARBA" id="ARBA00006820"/>
    </source>
</evidence>
<dbReference type="GO" id="GO:0000226">
    <property type="term" value="P:microtubule cytoskeleton organization"/>
    <property type="evidence" value="ECO:0007669"/>
    <property type="project" value="TreeGrafter"/>
</dbReference>
<keyword evidence="3" id="KW-0547">Nucleotide-binding</keyword>
<keyword evidence="2" id="KW-0436">Ligase</keyword>
<keyword evidence="6" id="KW-1185">Reference proteome</keyword>
<evidence type="ECO:0000256" key="4">
    <source>
        <dbReference type="ARBA" id="ARBA00022840"/>
    </source>
</evidence>
<dbReference type="GO" id="GO:0019098">
    <property type="term" value="P:reproductive behavior"/>
    <property type="evidence" value="ECO:0007669"/>
    <property type="project" value="UniProtKB-ARBA"/>
</dbReference>
<reference evidence="5" key="1">
    <citation type="submission" date="2023-06" db="EMBL/GenBank/DDBJ databases">
        <authorList>
            <person name="Delattre M."/>
        </authorList>
    </citation>
    <scope>NUCLEOTIDE SEQUENCE</scope>
    <source>
        <strain evidence="5">AF72</strain>
    </source>
</reference>
<dbReference type="Gene3D" id="3.30.470.20">
    <property type="entry name" value="ATP-grasp fold, B domain"/>
    <property type="match status" value="1"/>
</dbReference>
<dbReference type="Proteomes" id="UP001177023">
    <property type="component" value="Unassembled WGS sequence"/>
</dbReference>
<keyword evidence="4" id="KW-0067">ATP-binding</keyword>
<dbReference type="GO" id="GO:0005524">
    <property type="term" value="F:ATP binding"/>
    <property type="evidence" value="ECO:0007669"/>
    <property type="project" value="UniProtKB-KW"/>
</dbReference>
<dbReference type="GO" id="GO:0015631">
    <property type="term" value="F:tubulin binding"/>
    <property type="evidence" value="ECO:0007669"/>
    <property type="project" value="TreeGrafter"/>
</dbReference>
<gene>
    <name evidence="5" type="ORF">MSPICULIGERA_LOCUS16967</name>
</gene>
<dbReference type="SUPFAM" id="SSF56059">
    <property type="entry name" value="Glutathione synthetase ATP-binding domain-like"/>
    <property type="match status" value="1"/>
</dbReference>
<dbReference type="Pfam" id="PF03133">
    <property type="entry name" value="TTL"/>
    <property type="match status" value="1"/>
</dbReference>
<protein>
    <submittedName>
        <fullName evidence="5">Uncharacterized protein</fullName>
    </submittedName>
</protein>
<evidence type="ECO:0000313" key="5">
    <source>
        <dbReference type="EMBL" id="CAJ0578725.1"/>
    </source>
</evidence>
<proteinExistence type="inferred from homology"/>
<dbReference type="PROSITE" id="PS51221">
    <property type="entry name" value="TTL"/>
    <property type="match status" value="1"/>
</dbReference>
<dbReference type="GO" id="GO:0070740">
    <property type="term" value="F:tubulin-glutamic acid ligase activity"/>
    <property type="evidence" value="ECO:0007669"/>
    <property type="project" value="TreeGrafter"/>
</dbReference>
<dbReference type="PANTHER" id="PTHR12241:SF162">
    <property type="entry name" value="TUBULIN MONOGLUTAMYLASE TTLL4"/>
    <property type="match status" value="1"/>
</dbReference>
<dbReference type="InterPro" id="IPR004344">
    <property type="entry name" value="TTL/TTLL_fam"/>
</dbReference>
<evidence type="ECO:0000313" key="6">
    <source>
        <dbReference type="Proteomes" id="UP001177023"/>
    </source>
</evidence>
<comment type="similarity">
    <text evidence="1">Belongs to the tubulin--tyrosine ligase family.</text>
</comment>
<dbReference type="PANTHER" id="PTHR12241">
    <property type="entry name" value="TUBULIN POLYGLUTAMYLASE"/>
    <property type="match status" value="1"/>
</dbReference>
<comment type="caution">
    <text evidence="5">The sequence shown here is derived from an EMBL/GenBank/DDBJ whole genome shotgun (WGS) entry which is preliminary data.</text>
</comment>
<dbReference type="EMBL" id="CATQJA010002654">
    <property type="protein sequence ID" value="CAJ0578725.1"/>
    <property type="molecule type" value="Genomic_DNA"/>
</dbReference>
<evidence type="ECO:0000256" key="2">
    <source>
        <dbReference type="ARBA" id="ARBA00022598"/>
    </source>
</evidence>
<organism evidence="5 6">
    <name type="scientific">Mesorhabditis spiculigera</name>
    <dbReference type="NCBI Taxonomy" id="96644"/>
    <lineage>
        <taxon>Eukaryota</taxon>
        <taxon>Metazoa</taxon>
        <taxon>Ecdysozoa</taxon>
        <taxon>Nematoda</taxon>
        <taxon>Chromadorea</taxon>
        <taxon>Rhabditida</taxon>
        <taxon>Rhabditina</taxon>
        <taxon>Rhabditomorpha</taxon>
        <taxon>Rhabditoidea</taxon>
        <taxon>Rhabditidae</taxon>
        <taxon>Mesorhabditinae</taxon>
        <taxon>Mesorhabditis</taxon>
    </lineage>
</organism>
<dbReference type="GO" id="GO:0036064">
    <property type="term" value="C:ciliary basal body"/>
    <property type="evidence" value="ECO:0007669"/>
    <property type="project" value="TreeGrafter"/>
</dbReference>
<sequence>MFAPFVKAVECIVGEKKRSQESNRRPLFKKSLFPQMPPSIIFYTKGTKVEEPPAEIKRRLKWSKDRLLPLVVRQTLATSHFKLVEKDDEWIGYWGGYFKSAQYRKFTNHQKVNHFPGGYHIARKDNLWRHILEKQKQFPNFEIMPYTFILPDGRADLEQYLLGDEDRYVIVKPPASARGLGIMVTHDMGEIRKGDFVAQQYIDNPLLIDGRKFDLRVYVYVPSLEPLRLYMYEEGLVRFASVPYAHSADTTENLFMHLTNYSINKNAKSQGMTDKSVRKWTLTQLWEKLDKYFEVDEIKALIKDLIVKTFIACEKKFRDHATNSIDNLGICHELFGFDVLLDEDARPHLLEVNVTPAMHSDLPIDVSVKGPLVASVLSMACIRPVTKNLDGHENMLDKASLWAADEETIAKEEYYYERFKIYGETCGTMLNRLTSTDVRILCQFEDEFERRGQMKLIYPTADTHPYLRYFDEVTYPNLLLQQWQIRQALVLNISVISVQGHKRKYGIEHLRTLILEGILDSGTPVEDAWN</sequence>
<name>A0AA36D278_9BILA</name>
<feature type="non-terminal residue" evidence="5">
    <location>
        <position position="530"/>
    </location>
</feature>
<accession>A0AA36D278</accession>
<evidence type="ECO:0000256" key="3">
    <source>
        <dbReference type="ARBA" id="ARBA00022741"/>
    </source>
</evidence>
<dbReference type="AlphaFoldDB" id="A0AA36D278"/>